<dbReference type="InterPro" id="IPR036346">
    <property type="entry name" value="GTP-bd_prot_GTP1/OBG_C_sf"/>
</dbReference>
<sequence length="533" mass="56937">MATCLVAFVALAWSAGGRASTRAPAWRARLGAPAAIVAVDMPPWLEAETEVDEMLPATDDGARALRAAIAAASAQEARWMFYDRARIFVQGGEGGDGCVAFRREKGVARGGPAGGDGAKGGDVYLRCDRNLNTLRPPRVHFKGTKGTNGKGSLMHGVNGDDVYVDVPVGTVVTVEDDQSLVGELLNDGDVLRVARGGRGGRGNAFFKTDQNHTPRLSEKGDLGAERWLVLELKLLADAGLIGCPNAGKSTLLASATNAKPKIADYPFTTVVPNLGVWPRDQVQLNGGQGMVLADIPGLLEGAHDGVGLGRAFLRHIERCRLLIHVVSGDSPDPVGDLLAVNAELALFSPALAAKVQVVVINKIDLPHVRERLPQLRAELAEAAGHSRLFAVSAATGERTADLMMRVRRQLDKLIADPLGTPSEMFGGTLPSNAGMQLDEFSRLRDFKIEARAFDGVFRIRGEAIDRLIRRTNWDYYEARVRFQKTLAAIGVSAALKKAGAKDGDTVEVAGMAFEYTADDNPFAEAARQDGFAD</sequence>
<dbReference type="PANTHER" id="PTHR11702:SF44">
    <property type="entry name" value="GTP-BINDING PROTEIN OBGC, CHLOROPLASTIC"/>
    <property type="match status" value="1"/>
</dbReference>
<dbReference type="InterPro" id="IPR027417">
    <property type="entry name" value="P-loop_NTPase"/>
</dbReference>
<evidence type="ECO:0000256" key="5">
    <source>
        <dbReference type="ARBA" id="ARBA00022842"/>
    </source>
</evidence>
<dbReference type="Gene3D" id="3.40.50.300">
    <property type="entry name" value="P-loop containing nucleotide triphosphate hydrolases"/>
    <property type="match status" value="1"/>
</dbReference>
<dbReference type="InterPro" id="IPR006169">
    <property type="entry name" value="GTP1_OBG_dom"/>
</dbReference>
<dbReference type="GO" id="GO:0005739">
    <property type="term" value="C:mitochondrion"/>
    <property type="evidence" value="ECO:0007669"/>
    <property type="project" value="TreeGrafter"/>
</dbReference>
<evidence type="ECO:0000313" key="11">
    <source>
        <dbReference type="EMBL" id="KAG8468912.1"/>
    </source>
</evidence>
<dbReference type="GO" id="GO:0003924">
    <property type="term" value="F:GTPase activity"/>
    <property type="evidence" value="ECO:0007669"/>
    <property type="project" value="InterPro"/>
</dbReference>
<evidence type="ECO:0000256" key="1">
    <source>
        <dbReference type="ARBA" id="ARBA00001946"/>
    </source>
</evidence>
<dbReference type="Pfam" id="PF09269">
    <property type="entry name" value="DUF1967"/>
    <property type="match status" value="1"/>
</dbReference>
<keyword evidence="6" id="KW-0342">GTP-binding</keyword>
<feature type="signal peptide" evidence="7">
    <location>
        <begin position="1"/>
        <end position="19"/>
    </location>
</feature>
<dbReference type="Gene3D" id="2.70.210.12">
    <property type="entry name" value="GTP1/OBG domain"/>
    <property type="match status" value="1"/>
</dbReference>
<organism evidence="11 12">
    <name type="scientific">Diacronema lutheri</name>
    <name type="common">Unicellular marine alga</name>
    <name type="synonym">Monochrysis lutheri</name>
    <dbReference type="NCBI Taxonomy" id="2081491"/>
    <lineage>
        <taxon>Eukaryota</taxon>
        <taxon>Haptista</taxon>
        <taxon>Haptophyta</taxon>
        <taxon>Pavlovophyceae</taxon>
        <taxon>Pavlovales</taxon>
        <taxon>Pavlovaceae</taxon>
        <taxon>Diacronema</taxon>
    </lineage>
</organism>
<dbReference type="HAMAP" id="MF_01454">
    <property type="entry name" value="GTPase_Obg"/>
    <property type="match status" value="1"/>
</dbReference>
<dbReference type="InterPro" id="IPR031167">
    <property type="entry name" value="G_OBG"/>
</dbReference>
<dbReference type="OrthoDB" id="347018at2759"/>
<dbReference type="Pfam" id="PF01926">
    <property type="entry name" value="MMR_HSR1"/>
    <property type="match status" value="1"/>
</dbReference>
<evidence type="ECO:0000256" key="6">
    <source>
        <dbReference type="ARBA" id="ARBA00023134"/>
    </source>
</evidence>
<protein>
    <submittedName>
        <fullName evidence="11">Uncharacterized protein</fullName>
    </submittedName>
</protein>
<evidence type="ECO:0000313" key="12">
    <source>
        <dbReference type="Proteomes" id="UP000751190"/>
    </source>
</evidence>
<dbReference type="SUPFAM" id="SSF52540">
    <property type="entry name" value="P-loop containing nucleoside triphosphate hydrolases"/>
    <property type="match status" value="1"/>
</dbReference>
<dbReference type="PROSITE" id="PS51881">
    <property type="entry name" value="OCT"/>
    <property type="match status" value="1"/>
</dbReference>
<keyword evidence="12" id="KW-1185">Reference proteome</keyword>
<dbReference type="EMBL" id="JAGTXO010000003">
    <property type="protein sequence ID" value="KAG8468912.1"/>
    <property type="molecule type" value="Genomic_DNA"/>
</dbReference>
<dbReference type="NCBIfam" id="TIGR03595">
    <property type="entry name" value="Obg_CgtA_exten"/>
    <property type="match status" value="1"/>
</dbReference>
<dbReference type="PANTHER" id="PTHR11702">
    <property type="entry name" value="DEVELOPMENTALLY REGULATED GTP-BINDING PROTEIN-RELATED"/>
    <property type="match status" value="1"/>
</dbReference>
<proteinExistence type="inferred from homology"/>
<evidence type="ECO:0000256" key="4">
    <source>
        <dbReference type="ARBA" id="ARBA00022741"/>
    </source>
</evidence>
<dbReference type="GO" id="GO:0005525">
    <property type="term" value="F:GTP binding"/>
    <property type="evidence" value="ECO:0007669"/>
    <property type="project" value="UniProtKB-KW"/>
</dbReference>
<dbReference type="SUPFAM" id="SSF82051">
    <property type="entry name" value="Obg GTP-binding protein N-terminal domain"/>
    <property type="match status" value="1"/>
</dbReference>
<dbReference type="SUPFAM" id="SSF102741">
    <property type="entry name" value="Obg GTP-binding protein C-terminal domain"/>
    <property type="match status" value="1"/>
</dbReference>
<keyword evidence="4" id="KW-0547">Nucleotide-binding</keyword>
<dbReference type="CDD" id="cd01898">
    <property type="entry name" value="Obg"/>
    <property type="match status" value="1"/>
</dbReference>
<reference evidence="11" key="1">
    <citation type="submission" date="2021-05" db="EMBL/GenBank/DDBJ databases">
        <title>The genome of the haptophyte Pavlova lutheri (Diacronema luteri, Pavlovales) - a model for lipid biosynthesis in eukaryotic algae.</title>
        <authorList>
            <person name="Hulatt C.J."/>
            <person name="Posewitz M.C."/>
        </authorList>
    </citation>
    <scope>NUCLEOTIDE SEQUENCE</scope>
    <source>
        <strain evidence="11">NIVA-4/92</strain>
    </source>
</reference>
<comment type="caution">
    <text evidence="11">The sequence shown here is derived from an EMBL/GenBank/DDBJ whole genome shotgun (WGS) entry which is preliminary data.</text>
</comment>
<evidence type="ECO:0000256" key="7">
    <source>
        <dbReference type="SAM" id="SignalP"/>
    </source>
</evidence>
<dbReference type="InterPro" id="IPR015349">
    <property type="entry name" value="OCT_dom"/>
</dbReference>
<dbReference type="PROSITE" id="PS00905">
    <property type="entry name" value="GTP1_OBG"/>
    <property type="match status" value="1"/>
</dbReference>
<dbReference type="Proteomes" id="UP000751190">
    <property type="component" value="Unassembled WGS sequence"/>
</dbReference>
<dbReference type="PROSITE" id="PS51710">
    <property type="entry name" value="G_OBG"/>
    <property type="match status" value="1"/>
</dbReference>
<feature type="domain" description="OCT" evidence="9">
    <location>
        <begin position="438"/>
        <end position="517"/>
    </location>
</feature>
<comment type="cofactor">
    <cofactor evidence="1">
        <name>Mg(2+)</name>
        <dbReference type="ChEBI" id="CHEBI:18420"/>
    </cofactor>
</comment>
<dbReference type="PROSITE" id="PS51883">
    <property type="entry name" value="OBG"/>
    <property type="match status" value="1"/>
</dbReference>
<dbReference type="InterPro" id="IPR014100">
    <property type="entry name" value="GTP-bd_Obg/CgtA"/>
</dbReference>
<dbReference type="AlphaFoldDB" id="A0A8J5XUT2"/>
<evidence type="ECO:0000259" key="10">
    <source>
        <dbReference type="PROSITE" id="PS51883"/>
    </source>
</evidence>
<evidence type="ECO:0000259" key="8">
    <source>
        <dbReference type="PROSITE" id="PS51710"/>
    </source>
</evidence>
<comment type="similarity">
    <text evidence="2">Belongs to the TRAFAC class OBG-HflX-like GTPase superfamily. OBG GTPase family.</text>
</comment>
<name>A0A8J5XUT2_DIALT</name>
<dbReference type="InterPro" id="IPR006073">
    <property type="entry name" value="GTP-bd"/>
</dbReference>
<dbReference type="Pfam" id="PF01018">
    <property type="entry name" value="GTP1_OBG"/>
    <property type="match status" value="1"/>
</dbReference>
<dbReference type="OMA" id="HVQRCRV"/>
<feature type="domain" description="Obg" evidence="10">
    <location>
        <begin position="79"/>
        <end position="235"/>
    </location>
</feature>
<dbReference type="InterPro" id="IPR006074">
    <property type="entry name" value="GTP1-OBG_CS"/>
</dbReference>
<keyword evidence="5" id="KW-0460">Magnesium</keyword>
<dbReference type="InterPro" id="IPR036726">
    <property type="entry name" value="GTP1_OBG_dom_sf"/>
</dbReference>
<gene>
    <name evidence="11" type="ORF">KFE25_007430</name>
</gene>
<feature type="domain" description="OBG-type G" evidence="8">
    <location>
        <begin position="236"/>
        <end position="411"/>
    </location>
</feature>
<evidence type="ECO:0000256" key="2">
    <source>
        <dbReference type="ARBA" id="ARBA00007699"/>
    </source>
</evidence>
<evidence type="ECO:0000259" key="9">
    <source>
        <dbReference type="PROSITE" id="PS51881"/>
    </source>
</evidence>
<dbReference type="GO" id="GO:0000287">
    <property type="term" value="F:magnesium ion binding"/>
    <property type="evidence" value="ECO:0007669"/>
    <property type="project" value="InterPro"/>
</dbReference>
<keyword evidence="3" id="KW-0479">Metal-binding</keyword>
<dbReference type="NCBIfam" id="NF008955">
    <property type="entry name" value="PRK12297.1"/>
    <property type="match status" value="1"/>
</dbReference>
<dbReference type="NCBIfam" id="NF008956">
    <property type="entry name" value="PRK12299.1"/>
    <property type="match status" value="1"/>
</dbReference>
<dbReference type="InterPro" id="IPR045086">
    <property type="entry name" value="OBG_GTPase"/>
</dbReference>
<accession>A0A8J5XUT2</accession>
<keyword evidence="7" id="KW-0732">Signal</keyword>
<evidence type="ECO:0000256" key="3">
    <source>
        <dbReference type="ARBA" id="ARBA00022723"/>
    </source>
</evidence>
<dbReference type="Gene3D" id="3.30.300.350">
    <property type="entry name" value="GTP-binding protein OBG, C-terminal domain"/>
    <property type="match status" value="1"/>
</dbReference>
<dbReference type="PRINTS" id="PR00326">
    <property type="entry name" value="GTP1OBG"/>
</dbReference>
<dbReference type="FunFam" id="2.70.210.12:FF:000001">
    <property type="entry name" value="GTPase Obg"/>
    <property type="match status" value="1"/>
</dbReference>
<dbReference type="NCBIfam" id="TIGR02729">
    <property type="entry name" value="Obg_CgtA"/>
    <property type="match status" value="1"/>
</dbReference>
<dbReference type="GO" id="GO:0042254">
    <property type="term" value="P:ribosome biogenesis"/>
    <property type="evidence" value="ECO:0007669"/>
    <property type="project" value="UniProtKB-UniRule"/>
</dbReference>
<feature type="chain" id="PRO_5035293378" evidence="7">
    <location>
        <begin position="20"/>
        <end position="533"/>
    </location>
</feature>